<dbReference type="EMBL" id="SOIZ01000336">
    <property type="protein sequence ID" value="TET59796.1"/>
    <property type="molecule type" value="Genomic_DNA"/>
</dbReference>
<dbReference type="Pfam" id="PF02574">
    <property type="entry name" value="S-methyl_trans"/>
    <property type="match status" value="1"/>
</dbReference>
<dbReference type="InterPro" id="IPR036589">
    <property type="entry name" value="HCY_dom_sf"/>
</dbReference>
<name>A0A523VYE6_UNCAE</name>
<evidence type="ECO:0000313" key="6">
    <source>
        <dbReference type="EMBL" id="TET59796.1"/>
    </source>
</evidence>
<keyword evidence="1 4" id="KW-0489">Methyltransferase</keyword>
<proteinExistence type="predicted"/>
<dbReference type="Gene3D" id="3.20.20.330">
    <property type="entry name" value="Homocysteine-binding-like domain"/>
    <property type="match status" value="1"/>
</dbReference>
<evidence type="ECO:0000256" key="4">
    <source>
        <dbReference type="PROSITE-ProRule" id="PRU00333"/>
    </source>
</evidence>
<feature type="binding site" evidence="3 4">
    <location>
        <position position="282"/>
    </location>
    <ligand>
        <name>Zn(2+)</name>
        <dbReference type="ChEBI" id="CHEBI:29105"/>
    </ligand>
</feature>
<gene>
    <name evidence="6" type="ORF">E3J48_07400</name>
</gene>
<dbReference type="GO" id="GO:0009086">
    <property type="term" value="P:methionine biosynthetic process"/>
    <property type="evidence" value="ECO:0007669"/>
    <property type="project" value="InterPro"/>
</dbReference>
<evidence type="ECO:0000256" key="1">
    <source>
        <dbReference type="ARBA" id="ARBA00022603"/>
    </source>
</evidence>
<dbReference type="GO" id="GO:0032259">
    <property type="term" value="P:methylation"/>
    <property type="evidence" value="ECO:0007669"/>
    <property type="project" value="UniProtKB-KW"/>
</dbReference>
<dbReference type="InterPro" id="IPR017226">
    <property type="entry name" value="BHMT-like"/>
</dbReference>
<keyword evidence="2 4" id="KW-0808">Transferase</keyword>
<dbReference type="AlphaFoldDB" id="A0A523VYE6"/>
<evidence type="ECO:0000256" key="3">
    <source>
        <dbReference type="PIRSR" id="PIRSR037505-2"/>
    </source>
</evidence>
<dbReference type="GO" id="GO:0008270">
    <property type="term" value="F:zinc ion binding"/>
    <property type="evidence" value="ECO:0007669"/>
    <property type="project" value="InterPro"/>
</dbReference>
<keyword evidence="3 4" id="KW-0862">Zinc</keyword>
<evidence type="ECO:0000259" key="5">
    <source>
        <dbReference type="PROSITE" id="PS50970"/>
    </source>
</evidence>
<protein>
    <recommendedName>
        <fullName evidence="5">Hcy-binding domain-containing protein</fullName>
    </recommendedName>
</protein>
<accession>A0A523VYE6</accession>
<evidence type="ECO:0000313" key="7">
    <source>
        <dbReference type="Proteomes" id="UP000319130"/>
    </source>
</evidence>
<dbReference type="SUPFAM" id="SSF82282">
    <property type="entry name" value="Homocysteine S-methyltransferase"/>
    <property type="match status" value="1"/>
</dbReference>
<organism evidence="6 7">
    <name type="scientific">Aerophobetes bacterium</name>
    <dbReference type="NCBI Taxonomy" id="2030807"/>
    <lineage>
        <taxon>Bacteria</taxon>
        <taxon>Candidatus Aerophobota</taxon>
    </lineage>
</organism>
<sequence>MPGIFLSEERMNSNFRDLLKTKGPIIFDGAMGTSLQSAGLPLGTAPEEWNLSHPERVRRVHISYVETGVDVIETNTFGANRVRLEKYKLGRMIDEINRKGVQIARQASSSCLVGASVGPLGVLIEPWGDFSQDEAFLAFKEQIEALCLEKIDLIIIETMMDLNEARLAAVAARSVCDLPIVCQVTFSARGRTLMGDDPRSVVETLSGLGIEAVGANCSLGPGELFPLVEEIVTLSRLPVVVQPNAGQPRLKQGKTVYSVSGNEFSEWAEKFVDMGVKIVGGCCGTTPSHLRATVERLKEKS</sequence>
<dbReference type="PIRSF" id="PIRSF037505">
    <property type="entry name" value="Betaine_HMT"/>
    <property type="match status" value="1"/>
</dbReference>
<dbReference type="PANTHER" id="PTHR11103:SF18">
    <property type="entry name" value="SLR1189 PROTEIN"/>
    <property type="match status" value="1"/>
</dbReference>
<feature type="binding site" evidence="3 4">
    <location>
        <position position="283"/>
    </location>
    <ligand>
        <name>Zn(2+)</name>
        <dbReference type="ChEBI" id="CHEBI:29105"/>
    </ligand>
</feature>
<comment type="caution">
    <text evidence="6">The sequence shown here is derived from an EMBL/GenBank/DDBJ whole genome shotgun (WGS) entry which is preliminary data.</text>
</comment>
<dbReference type="Proteomes" id="UP000319130">
    <property type="component" value="Unassembled WGS sequence"/>
</dbReference>
<feature type="binding site" evidence="3 4">
    <location>
        <position position="217"/>
    </location>
    <ligand>
        <name>Zn(2+)</name>
        <dbReference type="ChEBI" id="CHEBI:29105"/>
    </ligand>
</feature>
<evidence type="ECO:0000256" key="2">
    <source>
        <dbReference type="ARBA" id="ARBA00022679"/>
    </source>
</evidence>
<dbReference type="InterPro" id="IPR003726">
    <property type="entry name" value="HCY_dom"/>
</dbReference>
<keyword evidence="3 4" id="KW-0479">Metal-binding</keyword>
<dbReference type="PANTHER" id="PTHR11103">
    <property type="entry name" value="SLR1189 PROTEIN"/>
    <property type="match status" value="1"/>
</dbReference>
<dbReference type="GO" id="GO:0008168">
    <property type="term" value="F:methyltransferase activity"/>
    <property type="evidence" value="ECO:0007669"/>
    <property type="project" value="UniProtKB-UniRule"/>
</dbReference>
<feature type="domain" description="Hcy-binding" evidence="5">
    <location>
        <begin position="13"/>
        <end position="297"/>
    </location>
</feature>
<reference evidence="6 7" key="1">
    <citation type="submission" date="2019-03" db="EMBL/GenBank/DDBJ databases">
        <title>Metabolic potential of uncultured bacteria and archaea associated with petroleum seepage in deep-sea sediments.</title>
        <authorList>
            <person name="Dong X."/>
            <person name="Hubert C."/>
        </authorList>
    </citation>
    <scope>NUCLEOTIDE SEQUENCE [LARGE SCALE GENOMIC DNA]</scope>
    <source>
        <strain evidence="6">E29_bin52</strain>
    </source>
</reference>
<dbReference type="PROSITE" id="PS50970">
    <property type="entry name" value="HCY"/>
    <property type="match status" value="1"/>
</dbReference>
<comment type="cofactor">
    <cofactor evidence="3">
        <name>Zn(2+)</name>
        <dbReference type="ChEBI" id="CHEBI:29105"/>
    </cofactor>
    <text evidence="3">Binds 1 zinc ion per subunit.</text>
</comment>